<dbReference type="Proteomes" id="UP000735302">
    <property type="component" value="Unassembled WGS sequence"/>
</dbReference>
<feature type="region of interest" description="Disordered" evidence="1">
    <location>
        <begin position="129"/>
        <end position="151"/>
    </location>
</feature>
<proteinExistence type="predicted"/>
<evidence type="ECO:0000313" key="2">
    <source>
        <dbReference type="EMBL" id="GFO28661.1"/>
    </source>
</evidence>
<dbReference type="EMBL" id="BLXT01006069">
    <property type="protein sequence ID" value="GFO28661.1"/>
    <property type="molecule type" value="Genomic_DNA"/>
</dbReference>
<evidence type="ECO:0000313" key="3">
    <source>
        <dbReference type="Proteomes" id="UP000735302"/>
    </source>
</evidence>
<feature type="compositionally biased region" description="Polar residues" evidence="1">
    <location>
        <begin position="135"/>
        <end position="145"/>
    </location>
</feature>
<keyword evidence="3" id="KW-1185">Reference proteome</keyword>
<comment type="caution">
    <text evidence="2">The sequence shown here is derived from an EMBL/GenBank/DDBJ whole genome shotgun (WGS) entry which is preliminary data.</text>
</comment>
<organism evidence="2 3">
    <name type="scientific">Plakobranchus ocellatus</name>
    <dbReference type="NCBI Taxonomy" id="259542"/>
    <lineage>
        <taxon>Eukaryota</taxon>
        <taxon>Metazoa</taxon>
        <taxon>Spiralia</taxon>
        <taxon>Lophotrochozoa</taxon>
        <taxon>Mollusca</taxon>
        <taxon>Gastropoda</taxon>
        <taxon>Heterobranchia</taxon>
        <taxon>Euthyneura</taxon>
        <taxon>Panpulmonata</taxon>
        <taxon>Sacoglossa</taxon>
        <taxon>Placobranchoidea</taxon>
        <taxon>Plakobranchidae</taxon>
        <taxon>Plakobranchus</taxon>
    </lineage>
</organism>
<accession>A0AAV4BZW8</accession>
<evidence type="ECO:0000256" key="1">
    <source>
        <dbReference type="SAM" id="MobiDB-lite"/>
    </source>
</evidence>
<sequence length="263" mass="29314">MFRGNKAILLGQCFNHSSNEEANVQTKHVCIVKCEHLNKMEASNLQSGNDHLSDDTNQLQNEGAELNDLGDCIDDFNNFLTLHDLGNDIEDFDVDEIIDTLEAEQPLNTSVQVKQSIFNPDEVDSKAEFKDQVADDSNSASTSFWPAQHQVKPRNTKEILNIKLKQKLKQEGKVIPMKDDESKTKLVIQERSTTRSSQAFKALRQAGTPMAGPEPATEGSQQIPGRTHKPLCHRRPYRSRRGGGSEGKGDDRSGKRMKGANNI</sequence>
<feature type="region of interest" description="Disordered" evidence="1">
    <location>
        <begin position="185"/>
        <end position="263"/>
    </location>
</feature>
<feature type="compositionally biased region" description="Basic residues" evidence="1">
    <location>
        <begin position="226"/>
        <end position="241"/>
    </location>
</feature>
<reference evidence="2 3" key="1">
    <citation type="journal article" date="2021" name="Elife">
        <title>Chloroplast acquisition without the gene transfer in kleptoplastic sea slugs, Plakobranchus ocellatus.</title>
        <authorList>
            <person name="Maeda T."/>
            <person name="Takahashi S."/>
            <person name="Yoshida T."/>
            <person name="Shimamura S."/>
            <person name="Takaki Y."/>
            <person name="Nagai Y."/>
            <person name="Toyoda A."/>
            <person name="Suzuki Y."/>
            <person name="Arimoto A."/>
            <person name="Ishii H."/>
            <person name="Satoh N."/>
            <person name="Nishiyama T."/>
            <person name="Hasebe M."/>
            <person name="Maruyama T."/>
            <person name="Minagawa J."/>
            <person name="Obokata J."/>
            <person name="Shigenobu S."/>
        </authorList>
    </citation>
    <scope>NUCLEOTIDE SEQUENCE [LARGE SCALE GENOMIC DNA]</scope>
</reference>
<dbReference type="AlphaFoldDB" id="A0AAV4BZW8"/>
<name>A0AAV4BZW8_9GAST</name>
<gene>
    <name evidence="2" type="ORF">PoB_005516600</name>
</gene>
<protein>
    <submittedName>
        <fullName evidence="2">Uncharacterized protein</fullName>
    </submittedName>
</protein>
<feature type="compositionally biased region" description="Polar residues" evidence="1">
    <location>
        <begin position="190"/>
        <end position="199"/>
    </location>
</feature>